<accession>A0A6J4QHQ5</accession>
<gene>
    <name evidence="2" type="ORF">AVDCRST_MAG82-3013</name>
</gene>
<sequence length="26" mass="2720">DGNAGSNQPGRATDEDPAHLRGRTAR</sequence>
<organism evidence="2">
    <name type="scientific">uncultured Rubrobacteraceae bacterium</name>
    <dbReference type="NCBI Taxonomy" id="349277"/>
    <lineage>
        <taxon>Bacteria</taxon>
        <taxon>Bacillati</taxon>
        <taxon>Actinomycetota</taxon>
        <taxon>Rubrobacteria</taxon>
        <taxon>Rubrobacterales</taxon>
        <taxon>Rubrobacteraceae</taxon>
        <taxon>environmental samples</taxon>
    </lineage>
</organism>
<evidence type="ECO:0000313" key="2">
    <source>
        <dbReference type="EMBL" id="CAA9442360.1"/>
    </source>
</evidence>
<feature type="compositionally biased region" description="Polar residues" evidence="1">
    <location>
        <begin position="1"/>
        <end position="10"/>
    </location>
</feature>
<name>A0A6J4QHQ5_9ACTN</name>
<proteinExistence type="predicted"/>
<protein>
    <submittedName>
        <fullName evidence="2">Uncharacterized protein</fullName>
    </submittedName>
</protein>
<dbReference type="AlphaFoldDB" id="A0A6J4QHQ5"/>
<feature type="region of interest" description="Disordered" evidence="1">
    <location>
        <begin position="1"/>
        <end position="26"/>
    </location>
</feature>
<feature type="non-terminal residue" evidence="2">
    <location>
        <position position="1"/>
    </location>
</feature>
<feature type="non-terminal residue" evidence="2">
    <location>
        <position position="26"/>
    </location>
</feature>
<dbReference type="EMBL" id="CADCVA010000367">
    <property type="protein sequence ID" value="CAA9442360.1"/>
    <property type="molecule type" value="Genomic_DNA"/>
</dbReference>
<evidence type="ECO:0000256" key="1">
    <source>
        <dbReference type="SAM" id="MobiDB-lite"/>
    </source>
</evidence>
<reference evidence="2" key="1">
    <citation type="submission" date="2020-02" db="EMBL/GenBank/DDBJ databases">
        <authorList>
            <person name="Meier V. D."/>
        </authorList>
    </citation>
    <scope>NUCLEOTIDE SEQUENCE</scope>
    <source>
        <strain evidence="2">AVDCRST_MAG82</strain>
    </source>
</reference>